<comment type="caution">
    <text evidence="6">The sequence shown here is derived from an EMBL/GenBank/DDBJ whole genome shotgun (WGS) entry which is preliminary data.</text>
</comment>
<feature type="domain" description="Soluble ligand binding" evidence="4">
    <location>
        <begin position="117"/>
        <end position="155"/>
    </location>
</feature>
<dbReference type="InterPro" id="IPR049712">
    <property type="entry name" value="Poly_export"/>
</dbReference>
<protein>
    <submittedName>
        <fullName evidence="6">Polysaccharide biosynthesis/export family protein</fullName>
    </submittedName>
</protein>
<proteinExistence type="predicted"/>
<dbReference type="Pfam" id="PF02563">
    <property type="entry name" value="Poly_export"/>
    <property type="match status" value="1"/>
</dbReference>
<name>A0ABV0M8Z8_9HYPH</name>
<dbReference type="Pfam" id="PF10531">
    <property type="entry name" value="SLBB"/>
    <property type="match status" value="1"/>
</dbReference>
<dbReference type="EMBL" id="JBEAAL010000025">
    <property type="protein sequence ID" value="MEQ1408315.1"/>
    <property type="molecule type" value="Genomic_DNA"/>
</dbReference>
<evidence type="ECO:0000313" key="6">
    <source>
        <dbReference type="EMBL" id="MEQ1408315.1"/>
    </source>
</evidence>
<feature type="coiled-coil region" evidence="2">
    <location>
        <begin position="305"/>
        <end position="347"/>
    </location>
</feature>
<organism evidence="6 7">
    <name type="scientific">Neorhizobium phenanthreniclasticum</name>
    <dbReference type="NCBI Taxonomy" id="3157917"/>
    <lineage>
        <taxon>Bacteria</taxon>
        <taxon>Pseudomonadati</taxon>
        <taxon>Pseudomonadota</taxon>
        <taxon>Alphaproteobacteria</taxon>
        <taxon>Hyphomicrobiales</taxon>
        <taxon>Rhizobiaceae</taxon>
        <taxon>Rhizobium/Agrobacterium group</taxon>
        <taxon>Neorhizobium</taxon>
    </lineage>
</organism>
<gene>
    <name evidence="6" type="ORF">ABK249_25620</name>
</gene>
<evidence type="ECO:0000256" key="2">
    <source>
        <dbReference type="SAM" id="Coils"/>
    </source>
</evidence>
<feature type="coiled-coil region" evidence="2">
    <location>
        <begin position="225"/>
        <end position="252"/>
    </location>
</feature>
<evidence type="ECO:0000259" key="3">
    <source>
        <dbReference type="Pfam" id="PF02563"/>
    </source>
</evidence>
<keyword evidence="1" id="KW-0732">Signal</keyword>
<feature type="domain" description="Polysaccharide export protein N-terminal" evidence="3">
    <location>
        <begin position="40"/>
        <end position="112"/>
    </location>
</feature>
<evidence type="ECO:0000256" key="1">
    <source>
        <dbReference type="ARBA" id="ARBA00022729"/>
    </source>
</evidence>
<sequence length="423" mass="47189">MRFTRPARHSYPQRRSWFRNTLLLLILLLSPMQVSASEISAYKVAIGDVLMISVYGDNGLTGLFPVSVEGTIGYPILGNIEVVDKTVDQIGTQIGQDLAKHLANLSVAVAVKEYAPIFIVGDVQKPGKYEYRPGMTVLELFALGGGLREPTARTDMSGVQLISAQQEYEDMSLQLLSQDVKRVRLEAELNNAEFEYKTNEIGLTRDPAVVQKIVDAERSLYKLRLSVMQDEKTNLEGQRQNFIQEIDTLEKSASLRNEQFDLLGLDVNASEELVTRGAASQSALRERKRELLAMNQQLLESSSFLARAQQNKNEVERRILELESKRHNDAATELRDIELDMIRLQKKIAFSLQTIAEIGATARRVSSLEDMIETKFSVVRPVSGEYREMAAGEHTRIQAGDVVRVSLAPSGSLSASKSIAKMN</sequence>
<dbReference type="PANTHER" id="PTHR33619:SF3">
    <property type="entry name" value="POLYSACCHARIDE EXPORT PROTEIN GFCE-RELATED"/>
    <property type="match status" value="1"/>
</dbReference>
<accession>A0ABV0M8Z8</accession>
<dbReference type="Pfam" id="PF25994">
    <property type="entry name" value="HH_AprE"/>
    <property type="match status" value="1"/>
</dbReference>
<dbReference type="Gene3D" id="3.30.1950.10">
    <property type="entry name" value="wza like domain"/>
    <property type="match status" value="1"/>
</dbReference>
<dbReference type="InterPro" id="IPR003715">
    <property type="entry name" value="Poly_export_N"/>
</dbReference>
<dbReference type="InterPro" id="IPR019554">
    <property type="entry name" value="Soluble_ligand-bd"/>
</dbReference>
<keyword evidence="2" id="KW-0175">Coiled coil</keyword>
<dbReference type="InterPro" id="IPR058781">
    <property type="entry name" value="HH_AprE-like"/>
</dbReference>
<feature type="domain" description="AprE-like long alpha-helical hairpin" evidence="5">
    <location>
        <begin position="164"/>
        <end position="349"/>
    </location>
</feature>
<keyword evidence="7" id="KW-1185">Reference proteome</keyword>
<dbReference type="Proteomes" id="UP001496627">
    <property type="component" value="Unassembled WGS sequence"/>
</dbReference>
<reference evidence="6 7" key="1">
    <citation type="submission" date="2024-05" db="EMBL/GenBank/DDBJ databases">
        <title>Neorhizobium sp. Rsf11, a plant growth promoting and heavy metal resistant PAH-degrader.</title>
        <authorList>
            <person name="Golubev S.N."/>
            <person name="Muratova A.Y."/>
            <person name="Markelova M.I."/>
        </authorList>
    </citation>
    <scope>NUCLEOTIDE SEQUENCE [LARGE SCALE GENOMIC DNA]</scope>
    <source>
        <strain evidence="6 7">Rsf11</strain>
    </source>
</reference>
<evidence type="ECO:0000313" key="7">
    <source>
        <dbReference type="Proteomes" id="UP001496627"/>
    </source>
</evidence>
<dbReference type="PANTHER" id="PTHR33619">
    <property type="entry name" value="POLYSACCHARIDE EXPORT PROTEIN GFCE-RELATED"/>
    <property type="match status" value="1"/>
</dbReference>
<dbReference type="RefSeq" id="WP_348864412.1">
    <property type="nucleotide sequence ID" value="NZ_JBEAAL010000025.1"/>
</dbReference>
<evidence type="ECO:0000259" key="5">
    <source>
        <dbReference type="Pfam" id="PF25994"/>
    </source>
</evidence>
<evidence type="ECO:0000259" key="4">
    <source>
        <dbReference type="Pfam" id="PF10531"/>
    </source>
</evidence>